<protein>
    <submittedName>
        <fullName evidence="2">Alpha/beta hydrolase</fullName>
    </submittedName>
</protein>
<dbReference type="InterPro" id="IPR029058">
    <property type="entry name" value="AB_hydrolase_fold"/>
</dbReference>
<dbReference type="PRINTS" id="PR00111">
    <property type="entry name" value="ABHYDROLASE"/>
</dbReference>
<accession>A0A929B9Z0</accession>
<comment type="caution">
    <text evidence="2">The sequence shown here is derived from an EMBL/GenBank/DDBJ whole genome shotgun (WGS) entry which is preliminary data.</text>
</comment>
<dbReference type="PANTHER" id="PTHR43798">
    <property type="entry name" value="MONOACYLGLYCEROL LIPASE"/>
    <property type="match status" value="1"/>
</dbReference>
<name>A0A929B9Z0_9PSEU</name>
<evidence type="ECO:0000313" key="3">
    <source>
        <dbReference type="Proteomes" id="UP000598360"/>
    </source>
</evidence>
<dbReference type="GO" id="GO:0016020">
    <property type="term" value="C:membrane"/>
    <property type="evidence" value="ECO:0007669"/>
    <property type="project" value="TreeGrafter"/>
</dbReference>
<dbReference type="AlphaFoldDB" id="A0A929B9Z0"/>
<gene>
    <name evidence="2" type="ORF">IQ251_04650</name>
</gene>
<dbReference type="Pfam" id="PF00561">
    <property type="entry name" value="Abhydrolase_1"/>
    <property type="match status" value="1"/>
</dbReference>
<dbReference type="SUPFAM" id="SSF53474">
    <property type="entry name" value="alpha/beta-Hydrolases"/>
    <property type="match status" value="1"/>
</dbReference>
<proteinExistence type="predicted"/>
<keyword evidence="2" id="KW-0378">Hydrolase</keyword>
<organism evidence="2 3">
    <name type="scientific">Saccharopolyspora montiporae</name>
    <dbReference type="NCBI Taxonomy" id="2781240"/>
    <lineage>
        <taxon>Bacteria</taxon>
        <taxon>Bacillati</taxon>
        <taxon>Actinomycetota</taxon>
        <taxon>Actinomycetes</taxon>
        <taxon>Pseudonocardiales</taxon>
        <taxon>Pseudonocardiaceae</taxon>
        <taxon>Saccharopolyspora</taxon>
    </lineage>
</organism>
<evidence type="ECO:0000259" key="1">
    <source>
        <dbReference type="Pfam" id="PF00561"/>
    </source>
</evidence>
<feature type="domain" description="AB hydrolase-1" evidence="1">
    <location>
        <begin position="31"/>
        <end position="276"/>
    </location>
</feature>
<dbReference type="EMBL" id="JADEYC010000007">
    <property type="protein sequence ID" value="MBE9373737.1"/>
    <property type="molecule type" value="Genomic_DNA"/>
</dbReference>
<reference evidence="2" key="1">
    <citation type="submission" date="2020-10" db="EMBL/GenBank/DDBJ databases">
        <title>Diversity and distribution of actinomycetes associated with coral in the coast of Hainan.</title>
        <authorList>
            <person name="Li F."/>
        </authorList>
    </citation>
    <scope>NUCLEOTIDE SEQUENCE</scope>
    <source>
        <strain evidence="2">HNM0983</strain>
    </source>
</reference>
<dbReference type="InterPro" id="IPR000073">
    <property type="entry name" value="AB_hydrolase_1"/>
</dbReference>
<sequence length="293" mass="32421">MTASTFTDHRTLDLTGGRLRAYEAGPSDALPVLLLHGAMLDTAALLWRHLLPELARDHRVVAIDMPRHGGSRPWSGLLGQARMEGVLDELLDRLGIDRTAIVGLSMGGGVATGYALSRPDRVGALVAINPGGLDRTRPLQLLTWLFLRCDPLLYRATRWVSAPTVLRRFMLRHLAHGTATRDIDAVLALVEQEGRLRWQHRERALDDWQIASYGPLRMAVDHTPRLPRMQVPSLWIHGGRDTAIREHVVRRAAGLAPRGRFAGFRTAGHLAPLDEPDAINAAIRSFLDTSGRD</sequence>
<dbReference type="InterPro" id="IPR050266">
    <property type="entry name" value="AB_hydrolase_sf"/>
</dbReference>
<dbReference type="PANTHER" id="PTHR43798:SF33">
    <property type="entry name" value="HYDROLASE, PUTATIVE (AFU_ORTHOLOGUE AFUA_2G14860)-RELATED"/>
    <property type="match status" value="1"/>
</dbReference>
<dbReference type="GO" id="GO:0016787">
    <property type="term" value="F:hydrolase activity"/>
    <property type="evidence" value="ECO:0007669"/>
    <property type="project" value="UniProtKB-KW"/>
</dbReference>
<dbReference type="Proteomes" id="UP000598360">
    <property type="component" value="Unassembled WGS sequence"/>
</dbReference>
<dbReference type="RefSeq" id="WP_193927174.1">
    <property type="nucleotide sequence ID" value="NZ_JADEYC010000007.1"/>
</dbReference>
<dbReference type="InterPro" id="IPR000639">
    <property type="entry name" value="Epox_hydrolase-like"/>
</dbReference>
<keyword evidence="3" id="KW-1185">Reference proteome</keyword>
<evidence type="ECO:0000313" key="2">
    <source>
        <dbReference type="EMBL" id="MBE9373737.1"/>
    </source>
</evidence>
<dbReference type="Gene3D" id="3.40.50.1820">
    <property type="entry name" value="alpha/beta hydrolase"/>
    <property type="match status" value="1"/>
</dbReference>
<dbReference type="PRINTS" id="PR00412">
    <property type="entry name" value="EPOXHYDRLASE"/>
</dbReference>